<dbReference type="Proteomes" id="UP000075193">
    <property type="component" value="Unassembled WGS sequence"/>
</dbReference>
<dbReference type="EMBL" id="FIIC01000009">
    <property type="protein sequence ID" value="CYV74340.1"/>
    <property type="molecule type" value="Genomic_DNA"/>
</dbReference>
<gene>
    <name evidence="2" type="ORF">ERS132441_01012</name>
</gene>
<dbReference type="PROSITE" id="PS51750">
    <property type="entry name" value="BRO_N"/>
    <property type="match status" value="1"/>
</dbReference>
<dbReference type="InterPro" id="IPR003497">
    <property type="entry name" value="BRO_N_domain"/>
</dbReference>
<accession>A0A0Z8KLA4</accession>
<proteinExistence type="predicted"/>
<dbReference type="SMART" id="SM01040">
    <property type="entry name" value="Bro-N"/>
    <property type="match status" value="1"/>
</dbReference>
<dbReference type="Pfam" id="PF02498">
    <property type="entry name" value="Bro-N"/>
    <property type="match status" value="1"/>
</dbReference>
<protein>
    <submittedName>
        <fullName evidence="2">Prophage antirepressor</fullName>
    </submittedName>
</protein>
<evidence type="ECO:0000259" key="1">
    <source>
        <dbReference type="PROSITE" id="PS51750"/>
    </source>
</evidence>
<dbReference type="InterPro" id="IPR001387">
    <property type="entry name" value="Cro/C1-type_HTH"/>
</dbReference>
<evidence type="ECO:0000313" key="2">
    <source>
        <dbReference type="EMBL" id="CYV74340.1"/>
    </source>
</evidence>
<evidence type="ECO:0000313" key="3">
    <source>
        <dbReference type="Proteomes" id="UP000075193"/>
    </source>
</evidence>
<sequence>MRRNYSKVIEEMRTTHGLNLVAIGQRIGTDPRTVGKWAQGKHQPNKDSRKKINDLYREVKQDMTTQVSIFEEVNDQGELLQVIYTDNFNGHALDVYGNFENPLFMARDIAEMIDYQKTAQGKYNTAKMLKMVDEDEKIKGIPNSHTLINSGTTVWFLTEQGLYEVLFQSRKPKAKEFKHWVKQVLKEIRTQGYYMQGELIQEPIHPTIKAPSTLAEAEQNYINALAQAITETENVDKKRVLADRLTTILNSTHSGA</sequence>
<reference evidence="2 3" key="1">
    <citation type="submission" date="2016-02" db="EMBL/GenBank/DDBJ databases">
        <authorList>
            <consortium name="Pathogen Informatics"/>
        </authorList>
    </citation>
    <scope>NUCLEOTIDE SEQUENCE [LARGE SCALE GENOMIC DNA]</scope>
    <source>
        <strain evidence="2 3">LSS79</strain>
    </source>
</reference>
<dbReference type="RefSeq" id="WP_171997129.1">
    <property type="nucleotide sequence ID" value="NZ_CEDF01000015.1"/>
</dbReference>
<organism evidence="2 3">
    <name type="scientific">Streptococcus suis</name>
    <dbReference type="NCBI Taxonomy" id="1307"/>
    <lineage>
        <taxon>Bacteria</taxon>
        <taxon>Bacillati</taxon>
        <taxon>Bacillota</taxon>
        <taxon>Bacilli</taxon>
        <taxon>Lactobacillales</taxon>
        <taxon>Streptococcaceae</taxon>
        <taxon>Streptococcus</taxon>
    </lineage>
</organism>
<dbReference type="GO" id="GO:0003677">
    <property type="term" value="F:DNA binding"/>
    <property type="evidence" value="ECO:0007669"/>
    <property type="project" value="InterPro"/>
</dbReference>
<feature type="domain" description="Bro-N" evidence="1">
    <location>
        <begin position="81"/>
        <end position="192"/>
    </location>
</feature>
<dbReference type="CDD" id="cd00093">
    <property type="entry name" value="HTH_XRE"/>
    <property type="match status" value="1"/>
</dbReference>
<dbReference type="AlphaFoldDB" id="A0A0Z8KLA4"/>
<dbReference type="InterPro" id="IPR010982">
    <property type="entry name" value="Lambda_DNA-bd_dom_sf"/>
</dbReference>
<name>A0A0Z8KLA4_STRSU</name>
<dbReference type="SUPFAM" id="SSF47413">
    <property type="entry name" value="lambda repressor-like DNA-binding domains"/>
    <property type="match status" value="1"/>
</dbReference>